<dbReference type="AlphaFoldDB" id="A0A4R3YR91"/>
<evidence type="ECO:0000313" key="1">
    <source>
        <dbReference type="EMBL" id="TCV93764.1"/>
    </source>
</evidence>
<dbReference type="InterPro" id="IPR011030">
    <property type="entry name" value="Lipovitellin_superhlx_dom"/>
</dbReference>
<sequence length="518" mass="62462">MNFFKKTIPEYIQLSLEQLEEKPQDWLSLYANAYQVLNYQNQKMIVRLGNIGNDYLSTMNIPQIIKAGERWRNYTSMLWSIDWQNIDIQTISDYFFKKDGYVSLLIMGCFHSSGYFREKCLNILVDYPNTLVFIMIRMNDWVEEVRDKAYALSYWRISESLLDELIDASYVFIKLKKSKRRQQAQLDDIEKHYIKRLSKLLIELNIHNFMQKDECIRKAFYQITLEYGLLSYQLIEELLNIEKNSFCLLLITKSFLQSDEMNQDKLYTYLHHLNFYVRKEAMLCYYERNQRIWKGIENDLLDKSHAIREYVRFLLKKHTQINILEYYHDHLPDPIAILGISEVGTSQDIDILLPYLESEQERIVKVTIQALSRLMKEKGQDIYWRFLLDERMTLSKAAFQSIKKNKVHYTAQVVYETYQKVSIEHHSRYLLMILLEEDSWERLPYLLELYHYPYEKMRQLIHLRVNQRNPYKKVSKQLKEKIMNSLMNQKNDIPHNVQKSILFDLKFVCKDEVKLDEV</sequence>
<organism evidence="1 2">
    <name type="scientific">Longibaculum muris</name>
    <dbReference type="NCBI Taxonomy" id="1796628"/>
    <lineage>
        <taxon>Bacteria</taxon>
        <taxon>Bacillati</taxon>
        <taxon>Bacillota</taxon>
        <taxon>Erysipelotrichia</taxon>
        <taxon>Erysipelotrichales</taxon>
        <taxon>Coprobacillaceae</taxon>
        <taxon>Longibaculum</taxon>
    </lineage>
</organism>
<accession>A0A4R3YR91</accession>
<protein>
    <recommendedName>
        <fullName evidence="3">HEAT repeat protein</fullName>
    </recommendedName>
</protein>
<dbReference type="SUPFAM" id="SSF48431">
    <property type="entry name" value="Lipovitellin-phosvitin complex, superhelical domain"/>
    <property type="match status" value="1"/>
</dbReference>
<evidence type="ECO:0000313" key="2">
    <source>
        <dbReference type="Proteomes" id="UP000295515"/>
    </source>
</evidence>
<proteinExistence type="predicted"/>
<keyword evidence="2" id="KW-1185">Reference proteome</keyword>
<gene>
    <name evidence="1" type="ORF">EDD60_1225</name>
</gene>
<evidence type="ECO:0008006" key="3">
    <source>
        <dbReference type="Google" id="ProtNLM"/>
    </source>
</evidence>
<comment type="caution">
    <text evidence="1">The sequence shown here is derived from an EMBL/GenBank/DDBJ whole genome shotgun (WGS) entry which is preliminary data.</text>
</comment>
<dbReference type="GeneID" id="98916261"/>
<dbReference type="RefSeq" id="WP_066447889.1">
    <property type="nucleotide sequence ID" value="NZ_JANKBF010000009.1"/>
</dbReference>
<dbReference type="EMBL" id="SMCQ01000022">
    <property type="protein sequence ID" value="TCV93764.1"/>
    <property type="molecule type" value="Genomic_DNA"/>
</dbReference>
<name>A0A4R3YR91_9FIRM</name>
<dbReference type="Proteomes" id="UP000295515">
    <property type="component" value="Unassembled WGS sequence"/>
</dbReference>
<reference evidence="1 2" key="1">
    <citation type="submission" date="2019-03" db="EMBL/GenBank/DDBJ databases">
        <title>Genomic Encyclopedia of Type Strains, Phase IV (KMG-IV): sequencing the most valuable type-strain genomes for metagenomic binning, comparative biology and taxonomic classification.</title>
        <authorList>
            <person name="Goeker M."/>
        </authorList>
    </citation>
    <scope>NUCLEOTIDE SEQUENCE [LARGE SCALE GENOMIC DNA]</scope>
    <source>
        <strain evidence="1 2">DSM 29487</strain>
    </source>
</reference>